<evidence type="ECO:0000313" key="2">
    <source>
        <dbReference type="EMBL" id="KAG5634177.1"/>
    </source>
</evidence>
<sequence length="255" mass="27396">ALSGEAQRLALAIPPILLMPSTLQNSQAAAKYAQVALQAPSQGSLPPPTNAMDVDVQDASASQAGGKDNAGAHDAEPQTDTEEQTMRTVGDAVLHKEAEGNQDTMQDAMEDKQQGADEHEKDTEDREKGAMLTIDAKMKQDAEEKDVGEDKHQGAREHQEDAEENKDTELACTGIEADLPAHNPHAKSPPMPDHVCRPISSTPPPVNLRGCRHHPSHPPEGLFPTNKQMLEARSGQGGFWAKKYVLGLVLMVTGI</sequence>
<reference evidence="2" key="1">
    <citation type="submission" date="2021-02" db="EMBL/GenBank/DDBJ databases">
        <authorList>
            <person name="Nieuwenhuis M."/>
            <person name="Van De Peppel L.J.J."/>
        </authorList>
    </citation>
    <scope>NUCLEOTIDE SEQUENCE</scope>
    <source>
        <strain evidence="2">D49</strain>
    </source>
</reference>
<feature type="compositionally biased region" description="Basic and acidic residues" evidence="1">
    <location>
        <begin position="148"/>
        <end position="167"/>
    </location>
</feature>
<name>A0A9P7FS57_9AGAR</name>
<feature type="region of interest" description="Disordered" evidence="1">
    <location>
        <begin position="36"/>
        <end position="86"/>
    </location>
</feature>
<dbReference type="EMBL" id="JABCKI010006578">
    <property type="protein sequence ID" value="KAG5634177.1"/>
    <property type="molecule type" value="Genomic_DNA"/>
</dbReference>
<accession>A0A9P7FS57</accession>
<dbReference type="Proteomes" id="UP000717328">
    <property type="component" value="Unassembled WGS sequence"/>
</dbReference>
<gene>
    <name evidence="2" type="ORF">H0H81_003034</name>
</gene>
<evidence type="ECO:0000256" key="1">
    <source>
        <dbReference type="SAM" id="MobiDB-lite"/>
    </source>
</evidence>
<proteinExistence type="predicted"/>
<evidence type="ECO:0000313" key="3">
    <source>
        <dbReference type="Proteomes" id="UP000717328"/>
    </source>
</evidence>
<organism evidence="2 3">
    <name type="scientific">Sphagnurus paluster</name>
    <dbReference type="NCBI Taxonomy" id="117069"/>
    <lineage>
        <taxon>Eukaryota</taxon>
        <taxon>Fungi</taxon>
        <taxon>Dikarya</taxon>
        <taxon>Basidiomycota</taxon>
        <taxon>Agaricomycotina</taxon>
        <taxon>Agaricomycetes</taxon>
        <taxon>Agaricomycetidae</taxon>
        <taxon>Agaricales</taxon>
        <taxon>Tricholomatineae</taxon>
        <taxon>Lyophyllaceae</taxon>
        <taxon>Sphagnurus</taxon>
    </lineage>
</organism>
<dbReference type="AlphaFoldDB" id="A0A9P7FS57"/>
<keyword evidence="3" id="KW-1185">Reference proteome</keyword>
<comment type="caution">
    <text evidence="2">The sequence shown here is derived from an EMBL/GenBank/DDBJ whole genome shotgun (WGS) entry which is preliminary data.</text>
</comment>
<feature type="non-terminal residue" evidence="2">
    <location>
        <position position="255"/>
    </location>
</feature>
<reference evidence="2" key="2">
    <citation type="submission" date="2021-10" db="EMBL/GenBank/DDBJ databases">
        <title>Phylogenomics reveals ancestral predisposition of the termite-cultivated fungus Termitomyces towards a domesticated lifestyle.</title>
        <authorList>
            <person name="Auxier B."/>
            <person name="Grum-Grzhimaylo A."/>
            <person name="Cardenas M.E."/>
            <person name="Lodge J.D."/>
            <person name="Laessoe T."/>
            <person name="Pedersen O."/>
            <person name="Smith M.E."/>
            <person name="Kuyper T.W."/>
            <person name="Franco-Molano E.A."/>
            <person name="Baroni T.J."/>
            <person name="Aanen D.K."/>
        </authorList>
    </citation>
    <scope>NUCLEOTIDE SEQUENCE</scope>
    <source>
        <strain evidence="2">D49</strain>
    </source>
</reference>
<protein>
    <submittedName>
        <fullName evidence="2">Uncharacterized protein</fullName>
    </submittedName>
</protein>
<feature type="region of interest" description="Disordered" evidence="1">
    <location>
        <begin position="98"/>
        <end position="167"/>
    </location>
</feature>
<feature type="compositionally biased region" description="Basic and acidic residues" evidence="1">
    <location>
        <begin position="109"/>
        <end position="129"/>
    </location>
</feature>